<dbReference type="OrthoDB" id="10662056at2759"/>
<keyword evidence="1" id="KW-0175">Coiled coil</keyword>
<evidence type="ECO:0000313" key="3">
    <source>
        <dbReference type="Proteomes" id="UP000039865"/>
    </source>
</evidence>
<protein>
    <submittedName>
        <fullName evidence="2">Uncharacterized protein</fullName>
    </submittedName>
</protein>
<dbReference type="EMBL" id="CCKQ01003386">
    <property type="protein sequence ID" value="CDW74502.1"/>
    <property type="molecule type" value="Genomic_DNA"/>
</dbReference>
<dbReference type="AlphaFoldDB" id="A0A077ZY12"/>
<sequence>MFGNPLKFSLNLANKRIWECSIDIYFKFTHIVKDYRKPTVKPSPNPSPINDGNVDYEPFVQKYAQNLQKVEKDLTEADEVRLKLQCQVNLMKTQVAMIMKKLHDRMVDVADIELDFKSKMVVEQMNLSFRKSKIDDVKRQNSAFSQDNLKSAGNQSVLIKTQAATQQQQQPFAKAQLTQQEKEMLQYQKLVDQSQDSNNSEMIKKQNIVGSSFQNKVQQRQQVQQRVI</sequence>
<name>A0A077ZY12_STYLE</name>
<keyword evidence="3" id="KW-1185">Reference proteome</keyword>
<reference evidence="2 3" key="1">
    <citation type="submission" date="2014-06" db="EMBL/GenBank/DDBJ databases">
        <authorList>
            <person name="Swart Estienne"/>
        </authorList>
    </citation>
    <scope>NUCLEOTIDE SEQUENCE [LARGE SCALE GENOMIC DNA]</scope>
    <source>
        <strain evidence="2 3">130c</strain>
    </source>
</reference>
<feature type="coiled-coil region" evidence="1">
    <location>
        <begin position="60"/>
        <end position="87"/>
    </location>
</feature>
<organism evidence="2 3">
    <name type="scientific">Stylonychia lemnae</name>
    <name type="common">Ciliate</name>
    <dbReference type="NCBI Taxonomy" id="5949"/>
    <lineage>
        <taxon>Eukaryota</taxon>
        <taxon>Sar</taxon>
        <taxon>Alveolata</taxon>
        <taxon>Ciliophora</taxon>
        <taxon>Intramacronucleata</taxon>
        <taxon>Spirotrichea</taxon>
        <taxon>Stichotrichia</taxon>
        <taxon>Sporadotrichida</taxon>
        <taxon>Oxytrichidae</taxon>
        <taxon>Stylonychinae</taxon>
        <taxon>Stylonychia</taxon>
    </lineage>
</organism>
<evidence type="ECO:0000313" key="2">
    <source>
        <dbReference type="EMBL" id="CDW74502.1"/>
    </source>
</evidence>
<proteinExistence type="predicted"/>
<evidence type="ECO:0000256" key="1">
    <source>
        <dbReference type="SAM" id="Coils"/>
    </source>
</evidence>
<dbReference type="InParanoid" id="A0A077ZY12"/>
<accession>A0A077ZY12</accession>
<dbReference type="Proteomes" id="UP000039865">
    <property type="component" value="Unassembled WGS sequence"/>
</dbReference>
<gene>
    <name evidence="2" type="primary">Contig13656.g14564</name>
    <name evidence="2" type="ORF">STYLEM_3482</name>
</gene>